<keyword evidence="2" id="KW-0274">FAD</keyword>
<evidence type="ECO:0000256" key="3">
    <source>
        <dbReference type="ARBA" id="ARBA00023002"/>
    </source>
</evidence>
<keyword evidence="6" id="KW-1185">Reference proteome</keyword>
<dbReference type="PANTHER" id="PTHR11748">
    <property type="entry name" value="D-LACTATE DEHYDROGENASE"/>
    <property type="match status" value="1"/>
</dbReference>
<dbReference type="PROSITE" id="PS51387">
    <property type="entry name" value="FAD_PCMH"/>
    <property type="match status" value="1"/>
</dbReference>
<evidence type="ECO:0000313" key="6">
    <source>
        <dbReference type="Proteomes" id="UP001163687"/>
    </source>
</evidence>
<proteinExistence type="predicted"/>
<evidence type="ECO:0000313" key="5">
    <source>
        <dbReference type="EMBL" id="BDG62264.1"/>
    </source>
</evidence>
<dbReference type="RefSeq" id="WP_264842857.1">
    <property type="nucleotide sequence ID" value="NZ_AP025628.1"/>
</dbReference>
<dbReference type="InterPro" id="IPR016166">
    <property type="entry name" value="FAD-bd_PCMH"/>
</dbReference>
<dbReference type="Pfam" id="PF01565">
    <property type="entry name" value="FAD_binding_4"/>
    <property type="match status" value="1"/>
</dbReference>
<evidence type="ECO:0000256" key="1">
    <source>
        <dbReference type="ARBA" id="ARBA00022630"/>
    </source>
</evidence>
<dbReference type="PANTHER" id="PTHR11748:SF103">
    <property type="entry name" value="GLYCOLATE OXIDASE SUBUNIT GLCE"/>
    <property type="match status" value="1"/>
</dbReference>
<dbReference type="Gene3D" id="3.30.465.10">
    <property type="match status" value="1"/>
</dbReference>
<keyword evidence="1" id="KW-0285">Flavoprotein</keyword>
<dbReference type="InterPro" id="IPR006094">
    <property type="entry name" value="Oxid_FAD_bind_N"/>
</dbReference>
<dbReference type="GO" id="GO:0016491">
    <property type="term" value="F:oxidoreductase activity"/>
    <property type="evidence" value="ECO:0007669"/>
    <property type="project" value="UniProtKB-KW"/>
</dbReference>
<dbReference type="InterPro" id="IPR016169">
    <property type="entry name" value="FAD-bd_PCMH_sub2"/>
</dbReference>
<evidence type="ECO:0000259" key="4">
    <source>
        <dbReference type="PROSITE" id="PS51387"/>
    </source>
</evidence>
<protein>
    <submittedName>
        <fullName evidence="5">FAD-linked oxidase</fullName>
    </submittedName>
</protein>
<dbReference type="SUPFAM" id="SSF55103">
    <property type="entry name" value="FAD-linked oxidases, C-terminal domain"/>
    <property type="match status" value="1"/>
</dbReference>
<accession>A0AA35CMX6</accession>
<dbReference type="EMBL" id="AP025628">
    <property type="protein sequence ID" value="BDG62264.1"/>
    <property type="molecule type" value="Genomic_DNA"/>
</dbReference>
<dbReference type="AlphaFoldDB" id="A0AA35CMX6"/>
<dbReference type="Proteomes" id="UP001163687">
    <property type="component" value="Chromosome"/>
</dbReference>
<sequence length="438" mass="45171">MPEEPTASPDTVLRPASAGELARLLREARGGPGLSPRGAGSQWARWGRLPAVGLDLRALPAEPRLSAANLTVTVPAWWRLHQLDALLAPHGLWYPVDAGDGGAATVGGHVAAATAGIRRTGLGPARDWVLGVLAVLPDGREVRPGGEMIKNVAGYNVHRVLVGSLGMLAVLVEVSLRIAPRPERHVTLRARFETPAAAWAALSPLRRQASTLVAAEWLRAGPGVEVLLAFEGPTRAVEHQSGAAAQELRRAAGLAPGTGDGVELAGGDGAAALWNARRERLFGPAVLRLRAGVRPSELPRLWSDAAEVLAGRAWDGIARGYGGVLEIVIPAGSEPPGGAGEPDAPAGLVPAVQELRRRAEALGGYLQVRGAPPGSLGDLPWTAPSPDGHLHRRLKAVFDPDGVLAGAAFLLPEPGGPAPAMAASETVHAKGGSAGGRV</sequence>
<evidence type="ECO:0000256" key="2">
    <source>
        <dbReference type="ARBA" id="ARBA00022827"/>
    </source>
</evidence>
<dbReference type="InterPro" id="IPR036318">
    <property type="entry name" value="FAD-bd_PCMH-like_sf"/>
</dbReference>
<organism evidence="5 6">
    <name type="scientific">Caldinitratiruptor microaerophilus</name>
    <dbReference type="NCBI Taxonomy" id="671077"/>
    <lineage>
        <taxon>Bacteria</taxon>
        <taxon>Bacillati</taxon>
        <taxon>Bacillota</taxon>
        <taxon>Clostridia</taxon>
        <taxon>Eubacteriales</taxon>
        <taxon>Symbiobacteriaceae</taxon>
        <taxon>Caldinitratiruptor</taxon>
    </lineage>
</organism>
<dbReference type="KEGG" id="cmic:caldi_33540"/>
<dbReference type="InterPro" id="IPR016164">
    <property type="entry name" value="FAD-linked_Oxase-like_C"/>
</dbReference>
<dbReference type="GO" id="GO:0071949">
    <property type="term" value="F:FAD binding"/>
    <property type="evidence" value="ECO:0007669"/>
    <property type="project" value="InterPro"/>
</dbReference>
<keyword evidence="3" id="KW-0560">Oxidoreductase</keyword>
<gene>
    <name evidence="5" type="ORF">caldi_33540</name>
</gene>
<feature type="domain" description="FAD-binding PCMH-type" evidence="4">
    <location>
        <begin position="5"/>
        <end position="181"/>
    </location>
</feature>
<name>A0AA35CMX6_9FIRM</name>
<reference evidence="5" key="1">
    <citation type="submission" date="2022-03" db="EMBL/GenBank/DDBJ databases">
        <title>Complete genome sequence of Caldinitratiruptor microaerophilus.</title>
        <authorList>
            <person name="Mukaiyama R."/>
            <person name="Nishiyama T."/>
            <person name="Ueda K."/>
        </authorList>
    </citation>
    <scope>NUCLEOTIDE SEQUENCE</scope>
    <source>
        <strain evidence="5">JCM 16183</strain>
    </source>
</reference>
<dbReference type="SUPFAM" id="SSF56176">
    <property type="entry name" value="FAD-binding/transporter-associated domain-like"/>
    <property type="match status" value="1"/>
</dbReference>